<proteinExistence type="predicted"/>
<evidence type="ECO:0000313" key="2">
    <source>
        <dbReference type="EMBL" id="KAG9443372.1"/>
    </source>
</evidence>
<feature type="region of interest" description="Disordered" evidence="1">
    <location>
        <begin position="808"/>
        <end position="828"/>
    </location>
</feature>
<accession>A0AAV7E6D2</accession>
<organism evidence="2 3">
    <name type="scientific">Aristolochia fimbriata</name>
    <name type="common">White veined hardy Dutchman's pipe vine</name>
    <dbReference type="NCBI Taxonomy" id="158543"/>
    <lineage>
        <taxon>Eukaryota</taxon>
        <taxon>Viridiplantae</taxon>
        <taxon>Streptophyta</taxon>
        <taxon>Embryophyta</taxon>
        <taxon>Tracheophyta</taxon>
        <taxon>Spermatophyta</taxon>
        <taxon>Magnoliopsida</taxon>
        <taxon>Magnoliidae</taxon>
        <taxon>Piperales</taxon>
        <taxon>Aristolochiaceae</taxon>
        <taxon>Aristolochia</taxon>
    </lineage>
</organism>
<sequence length="1297" mass="141992">MDFEERVLETVKWWEERREPPLLWAMEVTKYVRQRGMELPNLELGHLLVSKLFFGRNNATLWKLLEQGVSSRLLSPLHVLALLTAKVLSHRRSQPEAYRLYLELLSRYALSSAFLGGDSCHSCKEKIVKTVDDALQISHRYGTRVTEVGHVAILFLFSVIVSLIDSTIEDWGLQFPSVDKSISMHATTGLLDMDVDMGVNTIDQRSEYREQLRRMNAFMAIELVGKLMENRKAMVLLRLIHLNMPEKFKSLLLRLQFLDAHKLTSSNLNSAGQLLVRLSSNVQRALAWEYQLNKRQMVGLLIDIGSCSLGNLNNFGADRTASWITLDMYMECTMDGKQLPASSAFEMLTVMTKTLQVINRATWQETFQALWISALRLVQREREPLEGPVPHLDARLCVLLSITPLTIARILEEDGDNLEYDAKRRGLISSLQLLGQFSGLLLPPASVVIAANDAAVKAASFVASAKGGVDGFGGVGHNNSVKAAGNMQHLIVEACIARKLIDTSAYFWPGYVTPFAASQTDPLPIQGSPWSTFMEGASLNGPLKKALIATPASSLAEIEKLYHIALTASDEEKTAAAQVLCGASLSRGWNIQEHAVHYAVKLLSPPVPPGFSGPGSHLVSYMSMLHAIILGLSSFDTVHILSLYGMVPEVAASSLPLCEVFGSMVPTSNFKSNIVDETSPYSVFSCAFLFLLRLWKFYKPPHEHYVLGRGGAMESLLTLEYLLLLRNSRFAPVFTSSSVTPPDQPDKSSSQPVYIESFPKLRAWYSQNQACLVSTLSGFSSGSPVHQLANKILGMIYWKMMKGGNVTMNPPTSSGSSKSGSPVNAGDESYQRPMLPAWEILEAIPFVLEAVLAAYTHGRLSSRDLTTGLRDLVDFLPASLAIIISYFSAEVTRGIWKHVPMNGTDWPSPAVNLFHIESEVKEILASAGVNVSSRYAAVVLPATLPLPMAALVSLTITFKLDKSLEYIHGVSGPALESCSSSCPWPSMPVVGSLWAQKVRRWHDFIVVSCCRSFFKADPEAVVQLLRSCFASFLGPQTLSSASSLGITGLLGSSVFARDKSVSVAPGLLYIRSCRMIHNVHFVNSVILELVVERSRDLACGWTCAGPSRLKASHPSLASAAAHVKEVAYIGATLLCAAGGMQLVHLLYQETMPTWLLTAKVKSGSTACGPTSCILEGYSLAYLLVLTGTLVWGVGQTTDITSVFSRRARVLGAHMDIIAAVIEGNIVLGCDPVTWKAYVSCFVGLVVTFAPAWIQEVKPETLKKVANGLRGWHECELALSLLERGGESCMGYVAELFM</sequence>
<reference evidence="2 3" key="1">
    <citation type="submission" date="2021-07" db="EMBL/GenBank/DDBJ databases">
        <title>The Aristolochia fimbriata genome: insights into angiosperm evolution, floral development and chemical biosynthesis.</title>
        <authorList>
            <person name="Jiao Y."/>
        </authorList>
    </citation>
    <scope>NUCLEOTIDE SEQUENCE [LARGE SCALE GENOMIC DNA]</scope>
    <source>
        <strain evidence="2">IBCAS-2021</strain>
        <tissue evidence="2">Leaf</tissue>
    </source>
</reference>
<dbReference type="PANTHER" id="PTHR33739">
    <property type="entry name" value="OS07G0681500 PROTEIN"/>
    <property type="match status" value="1"/>
</dbReference>
<comment type="caution">
    <text evidence="2">The sequence shown here is derived from an EMBL/GenBank/DDBJ whole genome shotgun (WGS) entry which is preliminary data.</text>
</comment>
<evidence type="ECO:0008006" key="4">
    <source>
        <dbReference type="Google" id="ProtNLM"/>
    </source>
</evidence>
<protein>
    <recommendedName>
        <fullName evidence="4">Mediator of RNA polymerase II transcription subunit 33A</fullName>
    </recommendedName>
</protein>
<dbReference type="InterPro" id="IPR039638">
    <property type="entry name" value="MED33A/B"/>
</dbReference>
<evidence type="ECO:0000256" key="1">
    <source>
        <dbReference type="SAM" id="MobiDB-lite"/>
    </source>
</evidence>
<dbReference type="PANTHER" id="PTHR33739:SF3">
    <property type="entry name" value="OS07G0681500 PROTEIN"/>
    <property type="match status" value="1"/>
</dbReference>
<dbReference type="GO" id="GO:2000762">
    <property type="term" value="P:regulation of phenylpropanoid metabolic process"/>
    <property type="evidence" value="ECO:0007669"/>
    <property type="project" value="InterPro"/>
</dbReference>
<dbReference type="GO" id="GO:0016592">
    <property type="term" value="C:mediator complex"/>
    <property type="evidence" value="ECO:0007669"/>
    <property type="project" value="InterPro"/>
</dbReference>
<dbReference type="EMBL" id="JAINDJ010000006">
    <property type="protein sequence ID" value="KAG9443372.1"/>
    <property type="molecule type" value="Genomic_DNA"/>
</dbReference>
<keyword evidence="3" id="KW-1185">Reference proteome</keyword>
<dbReference type="Proteomes" id="UP000825729">
    <property type="component" value="Unassembled WGS sequence"/>
</dbReference>
<gene>
    <name evidence="2" type="ORF">H6P81_014712</name>
</gene>
<evidence type="ECO:0000313" key="3">
    <source>
        <dbReference type="Proteomes" id="UP000825729"/>
    </source>
</evidence>
<name>A0AAV7E6D2_ARIFI</name>